<evidence type="ECO:0000259" key="3">
    <source>
        <dbReference type="Pfam" id="PF00890"/>
    </source>
</evidence>
<evidence type="ECO:0000256" key="1">
    <source>
        <dbReference type="ARBA" id="ARBA00022630"/>
    </source>
</evidence>
<dbReference type="InterPro" id="IPR036188">
    <property type="entry name" value="FAD/NAD-bd_sf"/>
</dbReference>
<dbReference type="GO" id="GO:0009055">
    <property type="term" value="F:electron transfer activity"/>
    <property type="evidence" value="ECO:0007669"/>
    <property type="project" value="TreeGrafter"/>
</dbReference>
<dbReference type="InterPro" id="IPR003953">
    <property type="entry name" value="FAD-dep_OxRdtase_2_FAD-bd"/>
</dbReference>
<organism evidence="4 5">
    <name type="scientific">Anoxynatronum buryatiense</name>
    <dbReference type="NCBI Taxonomy" id="489973"/>
    <lineage>
        <taxon>Bacteria</taxon>
        <taxon>Bacillati</taxon>
        <taxon>Bacillota</taxon>
        <taxon>Clostridia</taxon>
        <taxon>Eubacteriales</taxon>
        <taxon>Clostridiaceae</taxon>
        <taxon>Anoxynatronum</taxon>
    </lineage>
</organism>
<evidence type="ECO:0000313" key="5">
    <source>
        <dbReference type="Proteomes" id="UP001158066"/>
    </source>
</evidence>
<dbReference type="GO" id="GO:0033765">
    <property type="term" value="F:steroid dehydrogenase activity, acting on the CH-CH group of donors"/>
    <property type="evidence" value="ECO:0007669"/>
    <property type="project" value="UniProtKB-ARBA"/>
</dbReference>
<dbReference type="GO" id="GO:0000104">
    <property type="term" value="F:succinate dehydrogenase activity"/>
    <property type="evidence" value="ECO:0007669"/>
    <property type="project" value="TreeGrafter"/>
</dbReference>
<keyword evidence="2" id="KW-0560">Oxidoreductase</keyword>
<dbReference type="Pfam" id="PF00890">
    <property type="entry name" value="FAD_binding_2"/>
    <property type="match status" value="1"/>
</dbReference>
<dbReference type="PANTHER" id="PTHR11632:SF51">
    <property type="entry name" value="SUCCINATE DEHYDROGENASE [UBIQUINONE] FLAVOPROTEIN SUBUNIT, MITOCHONDRIAL"/>
    <property type="match status" value="1"/>
</dbReference>
<protein>
    <submittedName>
        <fullName evidence="4">Succinate dehydrogenase/fumarate reductase, flavoprotein subunit</fullName>
    </submittedName>
</protein>
<dbReference type="Gene3D" id="3.50.50.60">
    <property type="entry name" value="FAD/NAD(P)-binding domain"/>
    <property type="match status" value="2"/>
</dbReference>
<accession>A0AA45WV02</accession>
<comment type="caution">
    <text evidence="4">The sequence shown here is derived from an EMBL/GenBank/DDBJ whole genome shotgun (WGS) entry which is preliminary data.</text>
</comment>
<keyword evidence="5" id="KW-1185">Reference proteome</keyword>
<dbReference type="AlphaFoldDB" id="A0AA45WV02"/>
<dbReference type="EMBL" id="FXUF01000004">
    <property type="protein sequence ID" value="SMP51190.1"/>
    <property type="molecule type" value="Genomic_DNA"/>
</dbReference>
<dbReference type="InterPro" id="IPR030664">
    <property type="entry name" value="SdhA/FrdA/AprA"/>
</dbReference>
<dbReference type="GO" id="GO:0050660">
    <property type="term" value="F:flavin adenine dinucleotide binding"/>
    <property type="evidence" value="ECO:0007669"/>
    <property type="project" value="TreeGrafter"/>
</dbReference>
<sequence length="696" mass="77900">MNLKQEMSHSPQTVILHQHPLTVHTCHTVVVGSGAASLNAADTLHRMGQTDIALVTDGMNRGTSRNTGSDKQTYYKQSTSFTDADSPLKMARTLFNGGAMHGDIALVEAALSLKSFYNLVGIGVPFPHDTYGQYVGYQTDHDENSRASSVGPLTSRYMTEKLEAQVRRNGTSLFDRHLVIGIITTPGENGDPAATGLLTINMEAIDDTGYGLTLFNCRNIIYGTGGPASIYHRSVFPKSQAGATGIALEAGAKAHNLTEWQYGIASTKFRWNLSGTYQQVIPRYVSTNANGGDETEFLEDFFQEPTPLLDAIFLKGYQWPFDSRKLLENGSSLVDLLIYIETQVKGRRVFMDFRRNPRCADEQGTLNFDLLGETARQYLTNSQALLPTPIERLKKMNPLAIDLYRTHGIDLEQEYLEIDVCAQHQNGGLAGNHWWESNVKHFFPVGEASGTLGIYRPGGSALNATQVGSYRAAEYICHRYTQPPTTTDTFLAQAEHLVQHRLKLLKNLVVNPEQPSNVLAFQQELQRLMSRSGAFIRSRPALAETLHRFQDELARFPNQIHICHLKELPAVFRVYDMLIAQIACLSAMVAYDERQGDSRGSYLIDHEEGTHRISHQGMHFAFSLDRDFRDQVCETFVKLDPPADSPDTKQTTDAAVAAAKVTHQWVKVRPIPEYTTWFENVWADFRDQKIFDEKRG</sequence>
<keyword evidence="1" id="KW-0285">Flavoprotein</keyword>
<dbReference type="Gene3D" id="3.90.700.10">
    <property type="entry name" value="Succinate dehydrogenase/fumarate reductase flavoprotein, catalytic domain"/>
    <property type="match status" value="1"/>
</dbReference>
<feature type="domain" description="FAD-dependent oxidoreductase 2 FAD-binding" evidence="3">
    <location>
        <begin position="28"/>
        <end position="268"/>
    </location>
</feature>
<proteinExistence type="predicted"/>
<dbReference type="GO" id="GO:0005886">
    <property type="term" value="C:plasma membrane"/>
    <property type="evidence" value="ECO:0007669"/>
    <property type="project" value="TreeGrafter"/>
</dbReference>
<dbReference type="Proteomes" id="UP001158066">
    <property type="component" value="Unassembled WGS sequence"/>
</dbReference>
<dbReference type="RefSeq" id="WP_283408750.1">
    <property type="nucleotide sequence ID" value="NZ_FXUF01000004.1"/>
</dbReference>
<evidence type="ECO:0000256" key="2">
    <source>
        <dbReference type="ARBA" id="ARBA00023002"/>
    </source>
</evidence>
<dbReference type="GO" id="GO:0009061">
    <property type="term" value="P:anaerobic respiration"/>
    <property type="evidence" value="ECO:0007669"/>
    <property type="project" value="TreeGrafter"/>
</dbReference>
<dbReference type="InterPro" id="IPR027477">
    <property type="entry name" value="Succ_DH/fumarate_Rdtase_cat_sf"/>
</dbReference>
<evidence type="ECO:0000313" key="4">
    <source>
        <dbReference type="EMBL" id="SMP51190.1"/>
    </source>
</evidence>
<reference evidence="4" key="1">
    <citation type="submission" date="2017-05" db="EMBL/GenBank/DDBJ databases">
        <authorList>
            <person name="Varghese N."/>
            <person name="Submissions S."/>
        </authorList>
    </citation>
    <scope>NUCLEOTIDE SEQUENCE</scope>
    <source>
        <strain evidence="4">Su22</strain>
    </source>
</reference>
<dbReference type="SUPFAM" id="SSF51905">
    <property type="entry name" value="FAD/NAD(P)-binding domain"/>
    <property type="match status" value="1"/>
</dbReference>
<dbReference type="PANTHER" id="PTHR11632">
    <property type="entry name" value="SUCCINATE DEHYDROGENASE 2 FLAVOPROTEIN SUBUNIT"/>
    <property type="match status" value="1"/>
</dbReference>
<gene>
    <name evidence="4" type="ORF">SAMN06296020_10472</name>
</gene>
<name>A0AA45WV02_9CLOT</name>